<dbReference type="KEGG" id="pbt:ING2E5B_0020"/>
<keyword evidence="2 5" id="KW-0694">RNA-binding</keyword>
<dbReference type="GO" id="GO:0006412">
    <property type="term" value="P:translation"/>
    <property type="evidence" value="ECO:0007669"/>
    <property type="project" value="UniProtKB-UniRule"/>
</dbReference>
<evidence type="ECO:0000256" key="2">
    <source>
        <dbReference type="ARBA" id="ARBA00022884"/>
    </source>
</evidence>
<keyword evidence="9" id="KW-1185">Reference proteome</keyword>
<evidence type="ECO:0000259" key="7">
    <source>
        <dbReference type="Pfam" id="PF14693"/>
    </source>
</evidence>
<feature type="domain" description="Large ribosomal subunit protein bL25 beta" evidence="7">
    <location>
        <begin position="101"/>
        <end position="180"/>
    </location>
</feature>
<dbReference type="GO" id="GO:0022625">
    <property type="term" value="C:cytosolic large ribosomal subunit"/>
    <property type="evidence" value="ECO:0007669"/>
    <property type="project" value="TreeGrafter"/>
</dbReference>
<dbReference type="EMBL" id="LN515532">
    <property type="protein sequence ID" value="CEA14619.1"/>
    <property type="molecule type" value="Genomic_DNA"/>
</dbReference>
<dbReference type="SUPFAM" id="SSF50715">
    <property type="entry name" value="Ribosomal protein L25-like"/>
    <property type="match status" value="1"/>
</dbReference>
<name>A0A098BVW1_9BACT</name>
<dbReference type="STRING" id="1562970.ING2E5B_0020"/>
<accession>A0A098BVW1</accession>
<comment type="function">
    <text evidence="5">This is one of the proteins that binds to the 5S RNA in the ribosome where it forms part of the central protuberance.</text>
</comment>
<dbReference type="NCBIfam" id="TIGR00731">
    <property type="entry name" value="bL25_bact_ctc"/>
    <property type="match status" value="1"/>
</dbReference>
<gene>
    <name evidence="5" type="primary">rplY</name>
    <name evidence="5" type="synonym">ctc</name>
    <name evidence="8" type="ORF">ING2E5B_0020</name>
</gene>
<dbReference type="PANTHER" id="PTHR33284:SF1">
    <property type="entry name" value="RIBOSOMAL PROTEIN L25_GLN-TRNA SYNTHETASE, ANTI-CODON-BINDING DOMAIN-CONTAINING PROTEIN"/>
    <property type="match status" value="1"/>
</dbReference>
<evidence type="ECO:0000256" key="1">
    <source>
        <dbReference type="ARBA" id="ARBA00022730"/>
    </source>
</evidence>
<comment type="similarity">
    <text evidence="5">Belongs to the bacterial ribosomal protein bL25 family. CTC subfamily.</text>
</comment>
<dbReference type="HAMAP" id="MF_01334">
    <property type="entry name" value="Ribosomal_bL25_CTC"/>
    <property type="match status" value="1"/>
</dbReference>
<dbReference type="AlphaFoldDB" id="A0A098BVW1"/>
<dbReference type="PANTHER" id="PTHR33284">
    <property type="entry name" value="RIBOSOMAL PROTEIN L25/GLN-TRNA SYNTHETASE, ANTI-CODON-BINDING DOMAIN-CONTAINING PROTEIN"/>
    <property type="match status" value="1"/>
</dbReference>
<dbReference type="NCBIfam" id="NF004132">
    <property type="entry name" value="PRK05618.2-2"/>
    <property type="match status" value="1"/>
</dbReference>
<sequence length="209" mass="22786">MKTFELKGEIRDGFGKKAAKSYRSEGLIPCVVYGGHGNENLNFVIKQGAVRNLIYTPEVFLVNLDLGEKKMQAILKEVQFHPVKEQILHIDFLHVFEDKPVVIELPVRLKGLAAGVKAGGKLSLDLRKLRVRALAANLPEELVINVEKLALGKSIQVGDLSFEGLELLNAKNAVVCRVQLTRAARGDAAAAAAAGVEDEESEESESSEE</sequence>
<dbReference type="Pfam" id="PF01386">
    <property type="entry name" value="Ribosomal_L25p"/>
    <property type="match status" value="1"/>
</dbReference>
<dbReference type="PATRIC" id="fig|1562970.3.peg.19"/>
<evidence type="ECO:0000313" key="8">
    <source>
        <dbReference type="EMBL" id="CEA14619.1"/>
    </source>
</evidence>
<keyword evidence="4 5" id="KW-0687">Ribonucleoprotein</keyword>
<dbReference type="InterPro" id="IPR020930">
    <property type="entry name" value="Ribosomal_uL5_bac-type"/>
</dbReference>
<evidence type="ECO:0000256" key="4">
    <source>
        <dbReference type="ARBA" id="ARBA00023274"/>
    </source>
</evidence>
<dbReference type="InterPro" id="IPR037121">
    <property type="entry name" value="Ribosomal_bL25_C"/>
</dbReference>
<dbReference type="Proteomes" id="UP000032417">
    <property type="component" value="Chromosome 1"/>
</dbReference>
<proteinExistence type="inferred from homology"/>
<dbReference type="InterPro" id="IPR001021">
    <property type="entry name" value="Ribosomal_bL25_long"/>
</dbReference>
<dbReference type="Pfam" id="PF14693">
    <property type="entry name" value="Ribosomal_TL5_C"/>
    <property type="match status" value="1"/>
</dbReference>
<keyword evidence="3 5" id="KW-0689">Ribosomal protein</keyword>
<evidence type="ECO:0000256" key="3">
    <source>
        <dbReference type="ARBA" id="ARBA00022980"/>
    </source>
</evidence>
<organism evidence="8 9">
    <name type="scientific">Fermentimonas caenicola</name>
    <dbReference type="NCBI Taxonomy" id="1562970"/>
    <lineage>
        <taxon>Bacteria</taxon>
        <taxon>Pseudomonadati</taxon>
        <taxon>Bacteroidota</taxon>
        <taxon>Bacteroidia</taxon>
        <taxon>Bacteroidales</taxon>
        <taxon>Dysgonomonadaceae</taxon>
        <taxon>Fermentimonas</taxon>
    </lineage>
</organism>
<dbReference type="HOGENOM" id="CLU_075939_2_1_10"/>
<protein>
    <recommendedName>
        <fullName evidence="5">Large ribosomal subunit protein bL25</fullName>
    </recommendedName>
    <alternativeName>
        <fullName evidence="5">General stress protein CTC</fullName>
    </alternativeName>
</protein>
<dbReference type="OrthoDB" id="9786489at2"/>
<dbReference type="InterPro" id="IPR029751">
    <property type="entry name" value="Ribosomal_L25_dom"/>
</dbReference>
<reference evidence="8 9" key="1">
    <citation type="submission" date="2014-08" db="EMBL/GenBank/DDBJ databases">
        <authorList>
            <person name="Wibberg D."/>
        </authorList>
    </citation>
    <scope>NUCLEOTIDE SEQUENCE [LARGE SCALE GENOMIC DNA]</scope>
    <source>
        <strain evidence="9">ING2-E5B</strain>
    </source>
</reference>
<keyword evidence="1 5" id="KW-0699">rRNA-binding</keyword>
<evidence type="ECO:0000259" key="6">
    <source>
        <dbReference type="Pfam" id="PF01386"/>
    </source>
</evidence>
<comment type="subunit">
    <text evidence="5">Part of the 50S ribosomal subunit; part of the 5S rRNA/L5/L18/L25 subcomplex. Contacts the 5S rRNA. Binds to the 5S rRNA independently of L5 and L18.</text>
</comment>
<dbReference type="Gene3D" id="2.170.120.20">
    <property type="entry name" value="Ribosomal protein L25, beta domain"/>
    <property type="match status" value="1"/>
</dbReference>
<dbReference type="CDD" id="cd00495">
    <property type="entry name" value="Ribosomal_L25_TL5_CTC"/>
    <property type="match status" value="1"/>
</dbReference>
<evidence type="ECO:0000256" key="5">
    <source>
        <dbReference type="HAMAP-Rule" id="MF_01334"/>
    </source>
</evidence>
<feature type="domain" description="Large ribosomal subunit protein bL25 L25" evidence="6">
    <location>
        <begin position="6"/>
        <end position="92"/>
    </location>
</feature>
<dbReference type="InterPro" id="IPR011035">
    <property type="entry name" value="Ribosomal_bL25/Gln-tRNA_synth"/>
</dbReference>
<dbReference type="InterPro" id="IPR020056">
    <property type="entry name" value="Rbsml_bL25/Gln-tRNA_synth_N"/>
</dbReference>
<dbReference type="InterPro" id="IPR020057">
    <property type="entry name" value="Ribosomal_bL25_b-dom"/>
</dbReference>
<dbReference type="Gene3D" id="2.40.240.10">
    <property type="entry name" value="Ribosomal Protein L25, Chain P"/>
    <property type="match status" value="1"/>
</dbReference>
<dbReference type="GO" id="GO:0003735">
    <property type="term" value="F:structural constituent of ribosome"/>
    <property type="evidence" value="ECO:0007669"/>
    <property type="project" value="InterPro"/>
</dbReference>
<dbReference type="GO" id="GO:0008097">
    <property type="term" value="F:5S rRNA binding"/>
    <property type="evidence" value="ECO:0007669"/>
    <property type="project" value="InterPro"/>
</dbReference>
<evidence type="ECO:0000313" key="9">
    <source>
        <dbReference type="Proteomes" id="UP000032417"/>
    </source>
</evidence>